<sequence length="153" mass="17690">MLISTNGPGKNLLEAPAYPLSEHLIPFIKTPEANLGINGEFNYFLAKTHLRKEHVIGILKGKWESLKKMCFQFNMEDNIKCYVDWIEECCILHNILAQISDSWEELSNADKEDLSLHIRSEETFPSAQFLKRSFREVCICQTYLVGFLALDEY</sequence>
<dbReference type="GO" id="GO:0046872">
    <property type="term" value="F:metal ion binding"/>
    <property type="evidence" value="ECO:0007669"/>
    <property type="project" value="UniProtKB-KW"/>
</dbReference>
<organism evidence="4 5">
    <name type="scientific">Austropuccinia psidii MF-1</name>
    <dbReference type="NCBI Taxonomy" id="1389203"/>
    <lineage>
        <taxon>Eukaryota</taxon>
        <taxon>Fungi</taxon>
        <taxon>Dikarya</taxon>
        <taxon>Basidiomycota</taxon>
        <taxon>Pucciniomycotina</taxon>
        <taxon>Pucciniomycetes</taxon>
        <taxon>Pucciniales</taxon>
        <taxon>Sphaerophragmiaceae</taxon>
        <taxon>Austropuccinia</taxon>
    </lineage>
</organism>
<proteinExistence type="predicted"/>
<dbReference type="InterPro" id="IPR027806">
    <property type="entry name" value="HARBI1_dom"/>
</dbReference>
<reference evidence="4" key="1">
    <citation type="submission" date="2021-03" db="EMBL/GenBank/DDBJ databases">
        <title>Draft genome sequence of rust myrtle Austropuccinia psidii MF-1, a brazilian biotype.</title>
        <authorList>
            <person name="Quecine M.C."/>
            <person name="Pachon D.M.R."/>
            <person name="Bonatelli M.L."/>
            <person name="Correr F.H."/>
            <person name="Franceschini L.M."/>
            <person name="Leite T.F."/>
            <person name="Margarido G.R.A."/>
            <person name="Almeida C.A."/>
            <person name="Ferrarezi J.A."/>
            <person name="Labate C.A."/>
        </authorList>
    </citation>
    <scope>NUCLEOTIDE SEQUENCE</scope>
    <source>
        <strain evidence="4">MF-1</strain>
    </source>
</reference>
<keyword evidence="5" id="KW-1185">Reference proteome</keyword>
<comment type="cofactor">
    <cofactor evidence="1">
        <name>a divalent metal cation</name>
        <dbReference type="ChEBI" id="CHEBI:60240"/>
    </cofactor>
</comment>
<evidence type="ECO:0000313" key="4">
    <source>
        <dbReference type="EMBL" id="MBW0486834.1"/>
    </source>
</evidence>
<dbReference type="OrthoDB" id="2649667at2759"/>
<dbReference type="EMBL" id="AVOT02008832">
    <property type="protein sequence ID" value="MBW0486834.1"/>
    <property type="molecule type" value="Genomic_DNA"/>
</dbReference>
<gene>
    <name evidence="4" type="ORF">O181_026549</name>
</gene>
<dbReference type="AlphaFoldDB" id="A0A9Q3H1Q6"/>
<dbReference type="Pfam" id="PF13359">
    <property type="entry name" value="DDE_Tnp_4"/>
    <property type="match status" value="1"/>
</dbReference>
<evidence type="ECO:0000256" key="2">
    <source>
        <dbReference type="ARBA" id="ARBA00022723"/>
    </source>
</evidence>
<accession>A0A9Q3H1Q6</accession>
<evidence type="ECO:0000256" key="1">
    <source>
        <dbReference type="ARBA" id="ARBA00001968"/>
    </source>
</evidence>
<dbReference type="Proteomes" id="UP000765509">
    <property type="component" value="Unassembled WGS sequence"/>
</dbReference>
<keyword evidence="2" id="KW-0479">Metal-binding</keyword>
<protein>
    <recommendedName>
        <fullName evidence="3">DDE Tnp4 domain-containing protein</fullName>
    </recommendedName>
</protein>
<comment type="caution">
    <text evidence="4">The sequence shown here is derived from an EMBL/GenBank/DDBJ whole genome shotgun (WGS) entry which is preliminary data.</text>
</comment>
<evidence type="ECO:0000313" key="5">
    <source>
        <dbReference type="Proteomes" id="UP000765509"/>
    </source>
</evidence>
<feature type="domain" description="DDE Tnp4" evidence="3">
    <location>
        <begin position="10"/>
        <end position="94"/>
    </location>
</feature>
<name>A0A9Q3H1Q6_9BASI</name>
<evidence type="ECO:0000259" key="3">
    <source>
        <dbReference type="Pfam" id="PF13359"/>
    </source>
</evidence>